<dbReference type="Pfam" id="PF13358">
    <property type="entry name" value="DDE_3"/>
    <property type="match status" value="1"/>
</dbReference>
<dbReference type="Proteomes" id="UP000198211">
    <property type="component" value="Unassembled WGS sequence"/>
</dbReference>
<feature type="domain" description="Tc1-like transposase DDE" evidence="1">
    <location>
        <begin position="115"/>
        <end position="240"/>
    </location>
</feature>
<dbReference type="PANTHER" id="PTHR46564">
    <property type="entry name" value="TRANSPOSASE"/>
    <property type="match status" value="1"/>
</dbReference>
<dbReference type="Gene3D" id="3.30.420.10">
    <property type="entry name" value="Ribonuclease H-like superfamily/Ribonuclease H"/>
    <property type="match status" value="1"/>
</dbReference>
<accession>A0A225UPN9</accession>
<dbReference type="InterPro" id="IPR038717">
    <property type="entry name" value="Tc1-like_DDE_dom"/>
</dbReference>
<evidence type="ECO:0000313" key="2">
    <source>
        <dbReference type="EMBL" id="OWY94901.1"/>
    </source>
</evidence>
<evidence type="ECO:0000313" key="3">
    <source>
        <dbReference type="Proteomes" id="UP000198211"/>
    </source>
</evidence>
<dbReference type="GO" id="GO:0003676">
    <property type="term" value="F:nucleic acid binding"/>
    <property type="evidence" value="ECO:0007669"/>
    <property type="project" value="InterPro"/>
</dbReference>
<protein>
    <recommendedName>
        <fullName evidence="1">Tc1-like transposase DDE domain-containing protein</fullName>
    </recommendedName>
</protein>
<dbReference type="OrthoDB" id="101918at2759"/>
<comment type="caution">
    <text evidence="2">The sequence shown here is derived from an EMBL/GenBank/DDBJ whole genome shotgun (WGS) entry which is preliminary data.</text>
</comment>
<name>A0A225UPN9_9STRA</name>
<evidence type="ECO:0000259" key="1">
    <source>
        <dbReference type="Pfam" id="PF13358"/>
    </source>
</evidence>
<proteinExistence type="predicted"/>
<dbReference type="PANTHER" id="PTHR46564:SF1">
    <property type="entry name" value="TRANSPOSASE"/>
    <property type="match status" value="1"/>
</dbReference>
<organism evidence="2 3">
    <name type="scientific">Phytophthora megakarya</name>
    <dbReference type="NCBI Taxonomy" id="4795"/>
    <lineage>
        <taxon>Eukaryota</taxon>
        <taxon>Sar</taxon>
        <taxon>Stramenopiles</taxon>
        <taxon>Oomycota</taxon>
        <taxon>Peronosporomycetes</taxon>
        <taxon>Peronosporales</taxon>
        <taxon>Peronosporaceae</taxon>
        <taxon>Phytophthora</taxon>
    </lineage>
</organism>
<dbReference type="AlphaFoldDB" id="A0A225UPN9"/>
<reference evidence="3" key="1">
    <citation type="submission" date="2017-03" db="EMBL/GenBank/DDBJ databases">
        <title>Phytopthora megakarya and P. palmivora, two closely related causual agents of cacao black pod achieved similar genome size and gene model numbers by different mechanisms.</title>
        <authorList>
            <person name="Ali S."/>
            <person name="Shao J."/>
            <person name="Larry D.J."/>
            <person name="Kronmiller B."/>
            <person name="Shen D."/>
            <person name="Strem M.D."/>
            <person name="Melnick R.L."/>
            <person name="Guiltinan M.J."/>
            <person name="Tyler B.M."/>
            <person name="Meinhardt L.W."/>
            <person name="Bailey B.A."/>
        </authorList>
    </citation>
    <scope>NUCLEOTIDE SEQUENCE [LARGE SCALE GENOMIC DNA]</scope>
    <source>
        <strain evidence="3">zdho120</strain>
    </source>
</reference>
<gene>
    <name evidence="2" type="ORF">PHMEG_00035241</name>
</gene>
<dbReference type="STRING" id="4795.A0A225UPN9"/>
<dbReference type="InterPro" id="IPR036397">
    <property type="entry name" value="RNaseH_sf"/>
</dbReference>
<sequence>MEPAVTTQHTHPNTVLHCLYGYYNMGYPRKKLARIYHKDVKTIGNWIHVYETTGTFQRVNRADNKFTKPQRNWLIIHEFGLTWKVLERRVFHIKEKDIFRFVRDISQVNWTHHNIVFLDEVSFDNRGMIRRRGYSMRWQKAAIRGDYQRKPRVSILAFAGVNGIIDYYDTGNGKVRLYPGPNSIWILDGAAIHRHPEIVHFLRSIGIVPIFLPAYCPFFNPIEYLFGYIKKSFQRHYVETSSTELTPFIARTFSRFTSFNMSKVFEHCGWTVQGYFDPVRQLSKENRVRTAENTEHPETHVFEEDILEFVVRHH</sequence>
<keyword evidence="3" id="KW-1185">Reference proteome</keyword>
<dbReference type="EMBL" id="NBNE01013674">
    <property type="protein sequence ID" value="OWY94901.1"/>
    <property type="molecule type" value="Genomic_DNA"/>
</dbReference>